<evidence type="ECO:0000313" key="2">
    <source>
        <dbReference type="Proteomes" id="UP001165960"/>
    </source>
</evidence>
<organism evidence="1 2">
    <name type="scientific">Entomophthora muscae</name>
    <dbReference type="NCBI Taxonomy" id="34485"/>
    <lineage>
        <taxon>Eukaryota</taxon>
        <taxon>Fungi</taxon>
        <taxon>Fungi incertae sedis</taxon>
        <taxon>Zoopagomycota</taxon>
        <taxon>Entomophthoromycotina</taxon>
        <taxon>Entomophthoromycetes</taxon>
        <taxon>Entomophthorales</taxon>
        <taxon>Entomophthoraceae</taxon>
        <taxon>Entomophthora</taxon>
    </lineage>
</organism>
<gene>
    <name evidence="1" type="ORF">DSO57_1017241</name>
</gene>
<comment type="caution">
    <text evidence="1">The sequence shown here is derived from an EMBL/GenBank/DDBJ whole genome shotgun (WGS) entry which is preliminary data.</text>
</comment>
<dbReference type="Proteomes" id="UP001165960">
    <property type="component" value="Unassembled WGS sequence"/>
</dbReference>
<evidence type="ECO:0000313" key="1">
    <source>
        <dbReference type="EMBL" id="KAJ9073361.1"/>
    </source>
</evidence>
<proteinExistence type="predicted"/>
<reference evidence="1" key="1">
    <citation type="submission" date="2022-04" db="EMBL/GenBank/DDBJ databases">
        <title>Genome of the entomopathogenic fungus Entomophthora muscae.</title>
        <authorList>
            <person name="Elya C."/>
            <person name="Lovett B.R."/>
            <person name="Lee E."/>
            <person name="Macias A.M."/>
            <person name="Hajek A.E."/>
            <person name="De Bivort B.L."/>
            <person name="Kasson M.T."/>
            <person name="De Fine Licht H.H."/>
            <person name="Stajich J.E."/>
        </authorList>
    </citation>
    <scope>NUCLEOTIDE SEQUENCE</scope>
    <source>
        <strain evidence="1">Berkeley</strain>
    </source>
</reference>
<keyword evidence="2" id="KW-1185">Reference proteome</keyword>
<name>A0ACC2TG10_9FUNG</name>
<accession>A0ACC2TG10</accession>
<protein>
    <submittedName>
        <fullName evidence="1">Uncharacterized protein</fullName>
    </submittedName>
</protein>
<sequence>MASEPDPGQFKGPGEKPILGEEFLDPASVNISLLLSGKVANAFLTFMYLKGSSQHVLLQGGQ</sequence>
<dbReference type="EMBL" id="QTSX02002912">
    <property type="protein sequence ID" value="KAJ9073361.1"/>
    <property type="molecule type" value="Genomic_DNA"/>
</dbReference>